<organism evidence="1 2">
    <name type="scientific">Teichococcus globiformis</name>
    <dbReference type="NCBI Taxonomy" id="2307229"/>
    <lineage>
        <taxon>Bacteria</taxon>
        <taxon>Pseudomonadati</taxon>
        <taxon>Pseudomonadota</taxon>
        <taxon>Alphaproteobacteria</taxon>
        <taxon>Acetobacterales</taxon>
        <taxon>Roseomonadaceae</taxon>
        <taxon>Roseomonas</taxon>
    </lineage>
</organism>
<gene>
    <name evidence="1" type="ORF">ACFOD4_13095</name>
</gene>
<evidence type="ECO:0000313" key="1">
    <source>
        <dbReference type="EMBL" id="MFC3125999.1"/>
    </source>
</evidence>
<reference evidence="2" key="1">
    <citation type="journal article" date="2019" name="Int. J. Syst. Evol. Microbiol.">
        <title>The Global Catalogue of Microorganisms (GCM) 10K type strain sequencing project: providing services to taxonomists for standard genome sequencing and annotation.</title>
        <authorList>
            <consortium name="The Broad Institute Genomics Platform"/>
            <consortium name="The Broad Institute Genome Sequencing Center for Infectious Disease"/>
            <person name="Wu L."/>
            <person name="Ma J."/>
        </authorList>
    </citation>
    <scope>NUCLEOTIDE SEQUENCE [LARGE SCALE GENOMIC DNA]</scope>
    <source>
        <strain evidence="2">KCTC 52094</strain>
    </source>
</reference>
<dbReference type="EMBL" id="JBHRTN010000011">
    <property type="protein sequence ID" value="MFC3125999.1"/>
    <property type="molecule type" value="Genomic_DNA"/>
</dbReference>
<evidence type="ECO:0000313" key="2">
    <source>
        <dbReference type="Proteomes" id="UP001595593"/>
    </source>
</evidence>
<comment type="caution">
    <text evidence="1">The sequence shown here is derived from an EMBL/GenBank/DDBJ whole genome shotgun (WGS) entry which is preliminary data.</text>
</comment>
<feature type="non-terminal residue" evidence="1">
    <location>
        <position position="118"/>
    </location>
</feature>
<protein>
    <recommendedName>
        <fullName evidence="3">Glycosyltransferase family 1 protein</fullName>
    </recommendedName>
</protein>
<keyword evidence="2" id="KW-1185">Reference proteome</keyword>
<dbReference type="RefSeq" id="WP_379597072.1">
    <property type="nucleotide sequence ID" value="NZ_JBHRTN010000011.1"/>
</dbReference>
<proteinExistence type="predicted"/>
<accession>A0ABV7G038</accession>
<name>A0ABV7G038_9PROT</name>
<dbReference type="Proteomes" id="UP001595593">
    <property type="component" value="Unassembled WGS sequence"/>
</dbReference>
<evidence type="ECO:0008006" key="3">
    <source>
        <dbReference type="Google" id="ProtNLM"/>
    </source>
</evidence>
<sequence>MERTGRSLSFFSPLPPEKNGIADYSYILLDEIRRHYDIDAYCDDPGALVPEGVMVRDQRQAFRRIGPESRVLHQIGNNGGHVFVLRALRQFPGLTTIHDIGLFYLYELERPGIDAMLA</sequence>